<dbReference type="RefSeq" id="WP_184034749.1">
    <property type="nucleotide sequence ID" value="NZ_JACHHY010000002.1"/>
</dbReference>
<proteinExistence type="predicted"/>
<evidence type="ECO:0008006" key="4">
    <source>
        <dbReference type="Google" id="ProtNLM"/>
    </source>
</evidence>
<feature type="signal peptide" evidence="1">
    <location>
        <begin position="1"/>
        <end position="23"/>
    </location>
</feature>
<dbReference type="AlphaFoldDB" id="A0A840MJ86"/>
<evidence type="ECO:0000313" key="3">
    <source>
        <dbReference type="Proteomes" id="UP000575898"/>
    </source>
</evidence>
<organism evidence="2 3">
    <name type="scientific">Chitinivorax tropicus</name>
    <dbReference type="NCBI Taxonomy" id="714531"/>
    <lineage>
        <taxon>Bacteria</taxon>
        <taxon>Pseudomonadati</taxon>
        <taxon>Pseudomonadota</taxon>
        <taxon>Betaproteobacteria</taxon>
        <taxon>Chitinivorax</taxon>
    </lineage>
</organism>
<dbReference type="Proteomes" id="UP000575898">
    <property type="component" value="Unassembled WGS sequence"/>
</dbReference>
<keyword evidence="1" id="KW-0732">Signal</keyword>
<feature type="chain" id="PRO_5032908763" description="PEP-CTERM sorting domain-containing protein" evidence="1">
    <location>
        <begin position="24"/>
        <end position="248"/>
    </location>
</feature>
<comment type="caution">
    <text evidence="2">The sequence shown here is derived from an EMBL/GenBank/DDBJ whole genome shotgun (WGS) entry which is preliminary data.</text>
</comment>
<sequence length="248" mass="26485">MKLLKKFAVCLFGCISLVGISHAMPAKMGQNLIVNGNAESDGIGSRHGADVIPGWVTQQQGVAVVAYGSQAHLPSIQHSQQIHGGRQFFAGGTMKDTVLEQFIDLSDYSSWIDQGIARFVASGWFGGLLDKNDAAGVSFTFLNAQQDIVSYRLGDIDAFARHGKTGFVFQDLTELIPIGATQLMVTVGFNQMGGDYNHGYADNLFFSVNVVPAPASWVLVLSGFLAAAALSTQYRPSPSQIKEPGLVG</sequence>
<keyword evidence="3" id="KW-1185">Reference proteome</keyword>
<evidence type="ECO:0000313" key="2">
    <source>
        <dbReference type="EMBL" id="MBB5017249.1"/>
    </source>
</evidence>
<reference evidence="2 3" key="1">
    <citation type="submission" date="2020-08" db="EMBL/GenBank/DDBJ databases">
        <title>Genomic Encyclopedia of Type Strains, Phase IV (KMG-IV): sequencing the most valuable type-strain genomes for metagenomic binning, comparative biology and taxonomic classification.</title>
        <authorList>
            <person name="Goeker M."/>
        </authorList>
    </citation>
    <scope>NUCLEOTIDE SEQUENCE [LARGE SCALE GENOMIC DNA]</scope>
    <source>
        <strain evidence="2 3">DSM 27165</strain>
    </source>
</reference>
<gene>
    <name evidence="2" type="ORF">HNQ59_000511</name>
</gene>
<name>A0A840MJ86_9PROT</name>
<protein>
    <recommendedName>
        <fullName evidence="4">PEP-CTERM sorting domain-containing protein</fullName>
    </recommendedName>
</protein>
<evidence type="ECO:0000256" key="1">
    <source>
        <dbReference type="SAM" id="SignalP"/>
    </source>
</evidence>
<dbReference type="EMBL" id="JACHHY010000002">
    <property type="protein sequence ID" value="MBB5017249.1"/>
    <property type="molecule type" value="Genomic_DNA"/>
</dbReference>
<accession>A0A840MJ86</accession>